<organism evidence="2 3">
    <name type="scientific">Trichomonascus ciferrii</name>
    <dbReference type="NCBI Taxonomy" id="44093"/>
    <lineage>
        <taxon>Eukaryota</taxon>
        <taxon>Fungi</taxon>
        <taxon>Dikarya</taxon>
        <taxon>Ascomycota</taxon>
        <taxon>Saccharomycotina</taxon>
        <taxon>Dipodascomycetes</taxon>
        <taxon>Dipodascales</taxon>
        <taxon>Trichomonascaceae</taxon>
        <taxon>Trichomonascus</taxon>
        <taxon>Trichomonascus ciferrii complex</taxon>
    </lineage>
</organism>
<evidence type="ECO:0000313" key="2">
    <source>
        <dbReference type="EMBL" id="KAA8905323.1"/>
    </source>
</evidence>
<evidence type="ECO:0000313" key="3">
    <source>
        <dbReference type="Proteomes" id="UP000761534"/>
    </source>
</evidence>
<dbReference type="InterPro" id="IPR053013">
    <property type="entry name" value="LAT"/>
</dbReference>
<feature type="domain" description="LYC1 C-terminal" evidence="1">
    <location>
        <begin position="175"/>
        <end position="378"/>
    </location>
</feature>
<evidence type="ECO:0000259" key="1">
    <source>
        <dbReference type="Pfam" id="PF22998"/>
    </source>
</evidence>
<dbReference type="Gene3D" id="3.40.630.30">
    <property type="match status" value="1"/>
</dbReference>
<gene>
    <name evidence="2" type="ORF">TRICI_005319</name>
</gene>
<dbReference type="PANTHER" id="PTHR34815:SF2">
    <property type="entry name" value="N-ACETYLTRANSFERASE DOMAIN-CONTAINING PROTEIN"/>
    <property type="match status" value="1"/>
</dbReference>
<dbReference type="EMBL" id="SWFS01000418">
    <property type="protein sequence ID" value="KAA8905323.1"/>
    <property type="molecule type" value="Genomic_DNA"/>
</dbReference>
<dbReference type="Pfam" id="PF22998">
    <property type="entry name" value="GNAT_LYC1-like"/>
    <property type="match status" value="1"/>
</dbReference>
<dbReference type="SUPFAM" id="SSF55729">
    <property type="entry name" value="Acyl-CoA N-acyltransferases (Nat)"/>
    <property type="match status" value="1"/>
</dbReference>
<protein>
    <recommendedName>
        <fullName evidence="1">LYC1 C-terminal domain-containing protein</fullName>
    </recommendedName>
</protein>
<dbReference type="PANTHER" id="PTHR34815">
    <property type="entry name" value="LYSINE ACETYLTRANSFERASE"/>
    <property type="match status" value="1"/>
</dbReference>
<dbReference type="Proteomes" id="UP000761534">
    <property type="component" value="Unassembled WGS sequence"/>
</dbReference>
<sequence length="378" mass="42703">MTVDNNELRLVNLTDPSQIRVTHENNYAAWGSGLTLEQYFQREKVFASQPATRDGKLTFWALQKYDPAADKWIIVSHMESLTRRAFYKVQGLPVGETVSHGIGSVFTPAQNRGQGYAAVMLKQASEKLDNWNNQSLDSSANDYSFNVLWSDVGNYYAKFDYHVTDTKEIKFIIETNDVAWPEGVASVGVEDVAALSAQDVKQIHAEIDKATEADGATRLAIVPEEMVYEPAFRRAQFLAPYLSKASTKEPPTVFGAKHGGCWILWTQDFANDKVTCLRMFADNTLSKQQTLESADLLIRAAISNAVKWNLPAFNLWVQDIPSQLTVEDVSAYFNRTPIKGVTSKIHNRPDSWPMVRYHNGKDPQNQIKWVYDGKYGWF</sequence>
<name>A0A642UTZ8_9ASCO</name>
<accession>A0A642UTZ8</accession>
<dbReference type="InterPro" id="IPR016181">
    <property type="entry name" value="Acyl_CoA_acyltransferase"/>
</dbReference>
<dbReference type="AlphaFoldDB" id="A0A642UTZ8"/>
<dbReference type="OrthoDB" id="2020070at2759"/>
<proteinExistence type="predicted"/>
<reference evidence="2" key="1">
    <citation type="journal article" date="2019" name="G3 (Bethesda)">
        <title>Genome Assemblies of Two Rare Opportunistic Yeast Pathogens: Diutina rugosa (syn. Candida rugosa) and Trichomonascus ciferrii (syn. Candida ciferrii).</title>
        <authorList>
            <person name="Mixao V."/>
            <person name="Saus E."/>
            <person name="Hansen A.P."/>
            <person name="Lass-Florl C."/>
            <person name="Gabaldon T."/>
        </authorList>
    </citation>
    <scope>NUCLEOTIDE SEQUENCE</scope>
    <source>
        <strain evidence="2">CBS 4856</strain>
    </source>
</reference>
<comment type="caution">
    <text evidence="2">The sequence shown here is derived from an EMBL/GenBank/DDBJ whole genome shotgun (WGS) entry which is preliminary data.</text>
</comment>
<dbReference type="VEuPathDB" id="FungiDB:TRICI_005319"/>
<dbReference type="InterPro" id="IPR055100">
    <property type="entry name" value="GNAT_LYC1-like"/>
</dbReference>
<keyword evidence="3" id="KW-1185">Reference proteome</keyword>